<dbReference type="InterPro" id="IPR010982">
    <property type="entry name" value="Lambda_DNA-bd_dom_sf"/>
</dbReference>
<organism evidence="7 8">
    <name type="scientific">Roseibium porphyridii</name>
    <dbReference type="NCBI Taxonomy" id="2866279"/>
    <lineage>
        <taxon>Bacteria</taxon>
        <taxon>Pseudomonadati</taxon>
        <taxon>Pseudomonadota</taxon>
        <taxon>Alphaproteobacteria</taxon>
        <taxon>Hyphomicrobiales</taxon>
        <taxon>Stappiaceae</taxon>
        <taxon>Roseibium</taxon>
    </lineage>
</organism>
<evidence type="ECO:0000256" key="1">
    <source>
        <dbReference type="ARBA" id="ARBA00006157"/>
    </source>
</evidence>
<dbReference type="Proteomes" id="UP001209803">
    <property type="component" value="Chromosome"/>
</dbReference>
<dbReference type="EMBL" id="CP120863">
    <property type="protein sequence ID" value="WFE92277.1"/>
    <property type="molecule type" value="Genomic_DNA"/>
</dbReference>
<evidence type="ECO:0000259" key="6">
    <source>
        <dbReference type="Pfam" id="PF13693"/>
    </source>
</evidence>
<gene>
    <name evidence="7" type="ORF">K1718_13205</name>
</gene>
<dbReference type="InterPro" id="IPR038722">
    <property type="entry name" value="Ner_HTH_dom"/>
</dbReference>
<evidence type="ECO:0000256" key="5">
    <source>
        <dbReference type="SAM" id="MobiDB-lite"/>
    </source>
</evidence>
<comment type="similarity">
    <text evidence="1">Belongs to the ner transcriptional regulatory family.</text>
</comment>
<dbReference type="SUPFAM" id="SSF47413">
    <property type="entry name" value="lambda repressor-like DNA-binding domains"/>
    <property type="match status" value="1"/>
</dbReference>
<feature type="compositionally biased region" description="Low complexity" evidence="5">
    <location>
        <begin position="88"/>
        <end position="97"/>
    </location>
</feature>
<dbReference type="Gene3D" id="1.10.260.40">
    <property type="entry name" value="lambda repressor-like DNA-binding domains"/>
    <property type="match status" value="1"/>
</dbReference>
<evidence type="ECO:0000256" key="2">
    <source>
        <dbReference type="ARBA" id="ARBA00023015"/>
    </source>
</evidence>
<evidence type="ECO:0000256" key="4">
    <source>
        <dbReference type="ARBA" id="ARBA00023163"/>
    </source>
</evidence>
<dbReference type="Pfam" id="PF13693">
    <property type="entry name" value="HTH_35"/>
    <property type="match status" value="1"/>
</dbReference>
<reference evidence="7 8" key="1">
    <citation type="submission" date="2023-03" db="EMBL/GenBank/DDBJ databases">
        <title>Roseibium porphyridii sp. nov. and Roseibium rhodosorbium sp. nov. isolated from marine algae, Porphyridium cruentum and Rhodosorus marinus, respectively.</title>
        <authorList>
            <person name="Lee M.W."/>
            <person name="Choi B.J."/>
            <person name="Lee J.K."/>
            <person name="Choi D.G."/>
            <person name="Baek J.H."/>
            <person name="Bayburt H."/>
            <person name="Kim J.M."/>
            <person name="Han D.M."/>
            <person name="Kim K.H."/>
            <person name="Jeon C.O."/>
        </authorList>
    </citation>
    <scope>NUCLEOTIDE SEQUENCE [LARGE SCALE GENOMIC DNA]</scope>
    <source>
        <strain evidence="7 8">KMA01</strain>
    </source>
</reference>
<sequence length="103" mass="11458">MAKPKHSPPDGWDRFSITAEIHRQGMTFGELAKRAGITIKSFSQVWTRANRKAEKAIADFLNLEPEDLWPDRYPIRSARILSSKHEAGAASQKAASAPDRKAA</sequence>
<keyword evidence="4" id="KW-0804">Transcription</keyword>
<dbReference type="RefSeq" id="WP_265682311.1">
    <property type="nucleotide sequence ID" value="NZ_CP120863.1"/>
</dbReference>
<proteinExistence type="inferred from homology"/>
<feature type="domain" description="Ner winged helix-turn-helix DNA-binding" evidence="6">
    <location>
        <begin position="12"/>
        <end position="84"/>
    </location>
</feature>
<keyword evidence="8" id="KW-1185">Reference proteome</keyword>
<name>A0ABY8F9U6_9HYPH</name>
<evidence type="ECO:0000256" key="3">
    <source>
        <dbReference type="ARBA" id="ARBA00023125"/>
    </source>
</evidence>
<keyword evidence="2" id="KW-0805">Transcription regulation</keyword>
<evidence type="ECO:0000313" key="7">
    <source>
        <dbReference type="EMBL" id="WFE92277.1"/>
    </source>
</evidence>
<feature type="region of interest" description="Disordered" evidence="5">
    <location>
        <begin position="84"/>
        <end position="103"/>
    </location>
</feature>
<keyword evidence="3" id="KW-0238">DNA-binding</keyword>
<protein>
    <submittedName>
        <fullName evidence="7">Helix-turn-helix domain-containing protein</fullName>
    </submittedName>
</protein>
<accession>A0ABY8F9U6</accession>
<evidence type="ECO:0000313" key="8">
    <source>
        <dbReference type="Proteomes" id="UP001209803"/>
    </source>
</evidence>